<dbReference type="RefSeq" id="WP_141296976.1">
    <property type="nucleotide sequence ID" value="NZ_BJMN01000018.1"/>
</dbReference>
<dbReference type="SUPFAM" id="SSF53795">
    <property type="entry name" value="PEP carboxykinase-like"/>
    <property type="match status" value="1"/>
</dbReference>
<gene>
    <name evidence="1" type="ORF">SGA01_30230</name>
</gene>
<keyword evidence="2" id="KW-1185">Reference proteome</keyword>
<dbReference type="Proteomes" id="UP000315226">
    <property type="component" value="Unassembled WGS sequence"/>
</dbReference>
<sequence>MSAVRISTADGQAVTVTSTGEAIPAWATRYLGAWWTAEPVTDIAGTVVSGDVDADELRELTAVVTASSPASTEYAGAEMLHTRDDTMVTAAQPAEGLAYRWDANWQLLRIVGTDETQVAAAVARLTREVFRAKLLAEDWAILHASAVTDEDGATYLTLGGKGAGKTTTAFALARTGLAMLANDRVFARVDDTGTVRVLPWPSAAAIGFGLLDALDLYETVRVRLASGEQMHPTQHQTVTDALLAGRRTPLWKANGKGELKPQFFPDQLTSWLGIPLATQGHVAGILFPQITPGAAPRLIESARGVQDDDFFNAATEDRYPDIFGLQPEPRAHTTLREHLADLSHQGLVMNHDTAANATVLKEAVGRLTA</sequence>
<dbReference type="Gene3D" id="3.40.50.300">
    <property type="entry name" value="P-loop containing nucleotide triphosphate hydrolases"/>
    <property type="match status" value="1"/>
</dbReference>
<proteinExistence type="predicted"/>
<name>A0A4Y3RKF2_9ACTN</name>
<dbReference type="InterPro" id="IPR027417">
    <property type="entry name" value="P-loop_NTPase"/>
</dbReference>
<evidence type="ECO:0008006" key="3">
    <source>
        <dbReference type="Google" id="ProtNLM"/>
    </source>
</evidence>
<accession>A0A4Y3RKF2</accession>
<evidence type="ECO:0000313" key="2">
    <source>
        <dbReference type="Proteomes" id="UP000315226"/>
    </source>
</evidence>
<organism evidence="1 2">
    <name type="scientific">Streptomyces gardneri</name>
    <dbReference type="NCBI Taxonomy" id="66892"/>
    <lineage>
        <taxon>Bacteria</taxon>
        <taxon>Bacillati</taxon>
        <taxon>Actinomycetota</taxon>
        <taxon>Actinomycetes</taxon>
        <taxon>Kitasatosporales</taxon>
        <taxon>Streptomycetaceae</taxon>
        <taxon>Streptomyces</taxon>
    </lineage>
</organism>
<dbReference type="EMBL" id="BJMN01000018">
    <property type="protein sequence ID" value="GEB57418.1"/>
    <property type="molecule type" value="Genomic_DNA"/>
</dbReference>
<comment type="caution">
    <text evidence="1">The sequence shown here is derived from an EMBL/GenBank/DDBJ whole genome shotgun (WGS) entry which is preliminary data.</text>
</comment>
<dbReference type="AlphaFoldDB" id="A0A4Y3RKF2"/>
<reference evidence="1 2" key="1">
    <citation type="submission" date="2019-06" db="EMBL/GenBank/DDBJ databases">
        <title>Whole genome shotgun sequence of Streptomyces gardneri NBRC 12865.</title>
        <authorList>
            <person name="Hosoyama A."/>
            <person name="Uohara A."/>
            <person name="Ohji S."/>
            <person name="Ichikawa N."/>
        </authorList>
    </citation>
    <scope>NUCLEOTIDE SEQUENCE [LARGE SCALE GENOMIC DNA]</scope>
    <source>
        <strain evidence="1 2">NBRC 12865</strain>
    </source>
</reference>
<dbReference type="OrthoDB" id="3376706at2"/>
<evidence type="ECO:0000313" key="1">
    <source>
        <dbReference type="EMBL" id="GEB57418.1"/>
    </source>
</evidence>
<protein>
    <recommendedName>
        <fullName evidence="3">HPr kinase</fullName>
    </recommendedName>
</protein>